<feature type="domain" description="TIR" evidence="1">
    <location>
        <begin position="42"/>
        <end position="138"/>
    </location>
</feature>
<dbReference type="Pfam" id="PF13676">
    <property type="entry name" value="TIR_2"/>
    <property type="match status" value="1"/>
</dbReference>
<dbReference type="GO" id="GO:0007165">
    <property type="term" value="P:signal transduction"/>
    <property type="evidence" value="ECO:0007669"/>
    <property type="project" value="InterPro"/>
</dbReference>
<dbReference type="eggNOG" id="ENOG5032UB7">
    <property type="taxonomic scope" value="Bacteria"/>
</dbReference>
<dbReference type="STRING" id="390235.PputW619_3359"/>
<dbReference type="KEGG" id="ppw:PputW619_3359"/>
<accession>B1JB70</accession>
<dbReference type="InterPro" id="IPR035897">
    <property type="entry name" value="Toll_tir_struct_dom_sf"/>
</dbReference>
<proteinExistence type="predicted"/>
<evidence type="ECO:0000313" key="2">
    <source>
        <dbReference type="EMBL" id="ACA73843.1"/>
    </source>
</evidence>
<protein>
    <recommendedName>
        <fullName evidence="1">TIR domain-containing protein</fullName>
    </recommendedName>
</protein>
<dbReference type="AlphaFoldDB" id="B1JB70"/>
<dbReference type="OrthoDB" id="9810385at2"/>
<gene>
    <name evidence="2" type="ordered locus">PputW619_3359</name>
</gene>
<dbReference type="Gene3D" id="3.40.50.10140">
    <property type="entry name" value="Toll/interleukin-1 receptor homology (TIR) domain"/>
    <property type="match status" value="1"/>
</dbReference>
<dbReference type="SUPFAM" id="SSF52200">
    <property type="entry name" value="Toll/Interleukin receptor TIR domain"/>
    <property type="match status" value="1"/>
</dbReference>
<dbReference type="InterPro" id="IPR000157">
    <property type="entry name" value="TIR_dom"/>
</dbReference>
<dbReference type="HOGENOM" id="CLU_115440_0_0_6"/>
<name>B1JB70_PSEPW</name>
<sequence>MAFFTKEQARAAAKRTKVTLGSVTGTQSYSSEQYDPTQRFDIFLSHSIADKDLVLGVKELLEEKHYTVYVDWVNDEELDRTQVNKETADLLRNRMQHCSSLVYIATDNAENSKWMPWELGYFDGQKAGGVAIMPLVESERSGYNGQEYLGLYPLVIEDDSQIYVEGVSEGRIGLYAFVNDTSR</sequence>
<reference evidence="2" key="1">
    <citation type="submission" date="2008-02" db="EMBL/GenBank/DDBJ databases">
        <title>Complete sequence of Psuedomonas putida W619.</title>
        <authorList>
            <consortium name="US DOE Joint Genome Institute"/>
            <person name="Copeland A."/>
            <person name="Lucas S."/>
            <person name="Lapidus A."/>
            <person name="Barry K."/>
            <person name="Detter J.C."/>
            <person name="Glavina del Rio T."/>
            <person name="Dalin E."/>
            <person name="Tice H."/>
            <person name="Pitluck S."/>
            <person name="Chain P."/>
            <person name="Malfatti S."/>
            <person name="Shin M."/>
            <person name="Vergez L."/>
            <person name="Schmutz J."/>
            <person name="Larimer F."/>
            <person name="Land M."/>
            <person name="Hauser L."/>
            <person name="Kyrpides N."/>
            <person name="Kim E."/>
            <person name="Taghavi S."/>
            <person name="Vangronsveld D."/>
            <person name="van der Lelie D."/>
            <person name="Richardson P."/>
        </authorList>
    </citation>
    <scope>NUCLEOTIDE SEQUENCE</scope>
    <source>
        <strain evidence="2">W619</strain>
    </source>
</reference>
<dbReference type="EMBL" id="CP000949">
    <property type="protein sequence ID" value="ACA73843.1"/>
    <property type="molecule type" value="Genomic_DNA"/>
</dbReference>
<organism evidence="2">
    <name type="scientific">Pseudomonas putida (strain W619)</name>
    <dbReference type="NCBI Taxonomy" id="390235"/>
    <lineage>
        <taxon>Bacteria</taxon>
        <taxon>Pseudomonadati</taxon>
        <taxon>Pseudomonadota</taxon>
        <taxon>Gammaproteobacteria</taxon>
        <taxon>Pseudomonadales</taxon>
        <taxon>Pseudomonadaceae</taxon>
        <taxon>Pseudomonas</taxon>
    </lineage>
</organism>
<evidence type="ECO:0000259" key="1">
    <source>
        <dbReference type="Pfam" id="PF13676"/>
    </source>
</evidence>